<evidence type="ECO:0000256" key="1">
    <source>
        <dbReference type="SAM" id="MobiDB-lite"/>
    </source>
</evidence>
<dbReference type="EMBL" id="MU790984">
    <property type="protein sequence ID" value="KAJ3991629.1"/>
    <property type="molecule type" value="Genomic_DNA"/>
</dbReference>
<proteinExistence type="predicted"/>
<organism evidence="2 3">
    <name type="scientific">Lentinula boryana</name>
    <dbReference type="NCBI Taxonomy" id="40481"/>
    <lineage>
        <taxon>Eukaryota</taxon>
        <taxon>Fungi</taxon>
        <taxon>Dikarya</taxon>
        <taxon>Basidiomycota</taxon>
        <taxon>Agaricomycotina</taxon>
        <taxon>Agaricomycetes</taxon>
        <taxon>Agaricomycetidae</taxon>
        <taxon>Agaricales</taxon>
        <taxon>Marasmiineae</taxon>
        <taxon>Omphalotaceae</taxon>
        <taxon>Lentinula</taxon>
    </lineage>
</organism>
<sequence>MHNNAKASGSKHRLDDDGDDKRRRPRKRMDDRRRERLACLRQKVRTHKAIVRKEEGKEQRDEENDEERRNKLPPVEEPSMPLALRFDFPPDHWIEPTEEALNLSPSYPENRVSRVFYLCSAPPFSPVLFFPFQLRLSPVGSS</sequence>
<feature type="compositionally biased region" description="Basic and acidic residues" evidence="1">
    <location>
        <begin position="12"/>
        <end position="38"/>
    </location>
</feature>
<name>A0ABQ8PYV5_9AGAR</name>
<reference evidence="2" key="1">
    <citation type="submission" date="2022-08" db="EMBL/GenBank/DDBJ databases">
        <authorList>
            <consortium name="DOE Joint Genome Institute"/>
            <person name="Min B."/>
            <person name="Riley R."/>
            <person name="Sierra-Patev S."/>
            <person name="Naranjo-Ortiz M."/>
            <person name="Looney B."/>
            <person name="Konkel Z."/>
            <person name="Slot J.C."/>
            <person name="Sakamoto Y."/>
            <person name="Steenwyk J.L."/>
            <person name="Rokas A."/>
            <person name="Carro J."/>
            <person name="Camarero S."/>
            <person name="Ferreira P."/>
            <person name="Molpeceres G."/>
            <person name="Ruiz-Duenas F.J."/>
            <person name="Serrano A."/>
            <person name="Henrissat B."/>
            <person name="Drula E."/>
            <person name="Hughes K.W."/>
            <person name="Mata J.L."/>
            <person name="Ishikawa N.K."/>
            <person name="Vargas-Isla R."/>
            <person name="Ushijima S."/>
            <person name="Smith C.A."/>
            <person name="Ahrendt S."/>
            <person name="Andreopoulos W."/>
            <person name="He G."/>
            <person name="Labutti K."/>
            <person name="Lipzen A."/>
            <person name="Ng V."/>
            <person name="Sandor L."/>
            <person name="Barry K."/>
            <person name="Martinez A.T."/>
            <person name="Xiao Y."/>
            <person name="Gibbons J.G."/>
            <person name="Terashima K."/>
            <person name="Hibbett D.S."/>
            <person name="Grigoriev I.V."/>
        </authorList>
    </citation>
    <scope>NUCLEOTIDE SEQUENCE</scope>
    <source>
        <strain evidence="2">TFB10827</strain>
    </source>
</reference>
<gene>
    <name evidence="2" type="ORF">F5050DRAFT_1715929</name>
</gene>
<evidence type="ECO:0000313" key="2">
    <source>
        <dbReference type="EMBL" id="KAJ3991629.1"/>
    </source>
</evidence>
<evidence type="ECO:0000313" key="3">
    <source>
        <dbReference type="Proteomes" id="UP001163828"/>
    </source>
</evidence>
<protein>
    <submittedName>
        <fullName evidence="2">Uncharacterized protein</fullName>
    </submittedName>
</protein>
<feature type="region of interest" description="Disordered" evidence="1">
    <location>
        <begin position="1"/>
        <end position="81"/>
    </location>
</feature>
<dbReference type="Proteomes" id="UP001163828">
    <property type="component" value="Unassembled WGS sequence"/>
</dbReference>
<keyword evidence="3" id="KW-1185">Reference proteome</keyword>
<accession>A0ABQ8PYV5</accession>
<feature type="compositionally biased region" description="Basic and acidic residues" evidence="1">
    <location>
        <begin position="51"/>
        <end position="70"/>
    </location>
</feature>
<comment type="caution">
    <text evidence="2">The sequence shown here is derived from an EMBL/GenBank/DDBJ whole genome shotgun (WGS) entry which is preliminary data.</text>
</comment>